<dbReference type="CDD" id="cd02980">
    <property type="entry name" value="TRX_Fd_family"/>
    <property type="match status" value="1"/>
</dbReference>
<proteinExistence type="predicted"/>
<name>A0ABV0EDR1_9BURK</name>
<dbReference type="Gene3D" id="3.40.30.10">
    <property type="entry name" value="Glutaredoxin"/>
    <property type="match status" value="1"/>
</dbReference>
<organism evidence="1 2">
    <name type="scientific">Thiobacter aerophilum</name>
    <dbReference type="NCBI Taxonomy" id="3121275"/>
    <lineage>
        <taxon>Bacteria</taxon>
        <taxon>Pseudomonadati</taxon>
        <taxon>Pseudomonadota</taxon>
        <taxon>Betaproteobacteria</taxon>
        <taxon>Burkholderiales</taxon>
        <taxon>Thiobacteraceae</taxon>
        <taxon>Thiobacter</taxon>
    </lineage>
</organism>
<evidence type="ECO:0000313" key="2">
    <source>
        <dbReference type="Proteomes" id="UP001482231"/>
    </source>
</evidence>
<protein>
    <submittedName>
        <fullName evidence="1">(2Fe-2S) ferredoxin domain-containing protein</fullName>
    </submittedName>
</protein>
<gene>
    <name evidence="1" type="ORF">V6E02_05810</name>
</gene>
<dbReference type="EMBL" id="JBAJEX010000003">
    <property type="protein sequence ID" value="MEO1766724.1"/>
    <property type="molecule type" value="Genomic_DNA"/>
</dbReference>
<accession>A0ABV0EDR1</accession>
<dbReference type="Proteomes" id="UP001482231">
    <property type="component" value="Unassembled WGS sequence"/>
</dbReference>
<dbReference type="RefSeq" id="WP_347307831.1">
    <property type="nucleotide sequence ID" value="NZ_JBAJEX010000003.1"/>
</dbReference>
<keyword evidence="2" id="KW-1185">Reference proteome</keyword>
<dbReference type="SUPFAM" id="SSF52833">
    <property type="entry name" value="Thioredoxin-like"/>
    <property type="match status" value="1"/>
</dbReference>
<evidence type="ECO:0000313" key="1">
    <source>
        <dbReference type="EMBL" id="MEO1766724.1"/>
    </source>
</evidence>
<reference evidence="1 2" key="1">
    <citation type="submission" date="2024-02" db="EMBL/GenBank/DDBJ databases">
        <title>New thermophilic sulfur-oxidizing bacteria from a hot springs of the Uzon caldera (Kamchatka, Russia).</title>
        <authorList>
            <person name="Dukat A.M."/>
            <person name="Elcheninov A.G."/>
            <person name="Frolov E.N."/>
        </authorList>
    </citation>
    <scope>NUCLEOTIDE SEQUENCE [LARGE SCALE GENOMIC DNA]</scope>
    <source>
        <strain evidence="1 2">AK1</strain>
    </source>
</reference>
<sequence>MSLYYRYHVFFCTNQREDGAACCADHGAQAMRDYAKRRIKALDLNGPGKCRINTAGCMDRCSEGPVLVVYPEGVWYTYVDHADIDEIIEEHLVHGRVVERLRIS</sequence>
<dbReference type="InterPro" id="IPR036249">
    <property type="entry name" value="Thioredoxin-like_sf"/>
</dbReference>
<comment type="caution">
    <text evidence="1">The sequence shown here is derived from an EMBL/GenBank/DDBJ whole genome shotgun (WGS) entry which is preliminary data.</text>
</comment>